<feature type="domain" description="Nudix hydrolase" evidence="15">
    <location>
        <begin position="55"/>
        <end position="198"/>
    </location>
</feature>
<dbReference type="PANTHER" id="PTHR11839">
    <property type="entry name" value="UDP/ADP-SUGAR PYROPHOSPHATASE"/>
    <property type="match status" value="1"/>
</dbReference>
<feature type="binding site" evidence="13">
    <location>
        <position position="96"/>
    </location>
    <ligand>
        <name>Mg(2+)</name>
        <dbReference type="ChEBI" id="CHEBI:18420"/>
        <label>1</label>
    </ligand>
</feature>
<dbReference type="NCBIfam" id="TIGR00052">
    <property type="entry name" value="nudix-type nucleoside diphosphatase, YffH/AdpP family"/>
    <property type="match status" value="1"/>
</dbReference>
<dbReference type="GO" id="GO:0046872">
    <property type="term" value="F:metal ion binding"/>
    <property type="evidence" value="ECO:0007669"/>
    <property type="project" value="UniProtKB-KW"/>
</dbReference>
<evidence type="ECO:0000256" key="6">
    <source>
        <dbReference type="ARBA" id="ARBA00022801"/>
    </source>
</evidence>
<dbReference type="PROSITE" id="PS51462">
    <property type="entry name" value="NUDIX"/>
    <property type="match status" value="1"/>
</dbReference>
<evidence type="ECO:0000256" key="1">
    <source>
        <dbReference type="ARBA" id="ARBA00001946"/>
    </source>
</evidence>
<evidence type="ECO:0000256" key="13">
    <source>
        <dbReference type="PIRSR" id="PIRSR604385-2"/>
    </source>
</evidence>
<evidence type="ECO:0000256" key="12">
    <source>
        <dbReference type="ARBA" id="ARBA00049546"/>
    </source>
</evidence>
<name>Q12J76_SHEDO</name>
<evidence type="ECO:0000256" key="7">
    <source>
        <dbReference type="ARBA" id="ARBA00022842"/>
    </source>
</evidence>
<evidence type="ECO:0000256" key="4">
    <source>
        <dbReference type="ARBA" id="ARBA00013297"/>
    </source>
</evidence>
<evidence type="ECO:0000256" key="3">
    <source>
        <dbReference type="ARBA" id="ARBA00012453"/>
    </source>
</evidence>
<dbReference type="GO" id="GO:0005829">
    <property type="term" value="C:cytosol"/>
    <property type="evidence" value="ECO:0007669"/>
    <property type="project" value="TreeGrafter"/>
</dbReference>
<feature type="binding site" evidence="13">
    <location>
        <position position="116"/>
    </location>
    <ligand>
        <name>Mg(2+)</name>
        <dbReference type="ChEBI" id="CHEBI:18420"/>
        <label>1</label>
    </ligand>
</feature>
<feature type="binding site" evidence="13">
    <location>
        <position position="164"/>
    </location>
    <ligand>
        <name>Mg(2+)</name>
        <dbReference type="ChEBI" id="CHEBI:18420"/>
        <label>1</label>
    </ligand>
</feature>
<feature type="binding site" evidence="13">
    <location>
        <position position="112"/>
    </location>
    <ligand>
        <name>Mg(2+)</name>
        <dbReference type="ChEBI" id="CHEBI:18420"/>
        <label>1</label>
    </ligand>
</feature>
<dbReference type="GO" id="GO:0047631">
    <property type="term" value="F:ADP-ribose diphosphatase activity"/>
    <property type="evidence" value="ECO:0007669"/>
    <property type="project" value="UniProtKB-EC"/>
</dbReference>
<evidence type="ECO:0000256" key="11">
    <source>
        <dbReference type="ARBA" id="ARBA00033056"/>
    </source>
</evidence>
<dbReference type="EMBL" id="CP000302">
    <property type="protein sequence ID" value="ABE56500.1"/>
    <property type="molecule type" value="Genomic_DNA"/>
</dbReference>
<dbReference type="GO" id="GO:0006753">
    <property type="term" value="P:nucleoside phosphate metabolic process"/>
    <property type="evidence" value="ECO:0007669"/>
    <property type="project" value="TreeGrafter"/>
</dbReference>
<comment type="catalytic activity">
    <reaction evidence="12">
        <text>ADP-D-ribose + H2O = D-ribose 5-phosphate + AMP + 2 H(+)</text>
        <dbReference type="Rhea" id="RHEA:10412"/>
        <dbReference type="ChEBI" id="CHEBI:15377"/>
        <dbReference type="ChEBI" id="CHEBI:15378"/>
        <dbReference type="ChEBI" id="CHEBI:57967"/>
        <dbReference type="ChEBI" id="CHEBI:78346"/>
        <dbReference type="ChEBI" id="CHEBI:456215"/>
        <dbReference type="EC" id="3.6.1.13"/>
    </reaction>
</comment>
<dbReference type="Pfam" id="PF00293">
    <property type="entry name" value="NUDIX"/>
    <property type="match status" value="1"/>
</dbReference>
<protein>
    <recommendedName>
        <fullName evidence="4">ADP-ribose pyrophosphatase</fullName>
        <ecNumber evidence="3">3.6.1.13</ecNumber>
    </recommendedName>
    <alternativeName>
        <fullName evidence="9">ADP-ribose diphosphatase</fullName>
    </alternativeName>
    <alternativeName>
        <fullName evidence="11">ADP-ribose phosphohydrolase</fullName>
    </alternativeName>
    <alternativeName>
        <fullName evidence="10">Adenosine diphosphoribose pyrophosphatase</fullName>
    </alternativeName>
</protein>
<comment type="cofactor">
    <cofactor evidence="1 13">
        <name>Mg(2+)</name>
        <dbReference type="ChEBI" id="CHEBI:18420"/>
    </cofactor>
</comment>
<accession>Q12J76</accession>
<dbReference type="GO" id="GO:0019144">
    <property type="term" value="F:ADP-sugar diphosphatase activity"/>
    <property type="evidence" value="ECO:0007669"/>
    <property type="project" value="TreeGrafter"/>
</dbReference>
<sequence>MSQAPQLTELNGQDDVELLDVKVIYQGFFRMDEYRFKHRLFDGNWSAEIKREVFDRGHAVAVLPYDPVTDQVVLIEQIRIPALATTKLIWLLELVAGMIAPGESPCEVATRELFEETGLKAKQLYKVSSYLASPGGSTERFYFYWAQVDASQASGIHGLEAENEDIRVRVLTRQHALDLLEQGLVDNAATVIGLQWLALNQHKLTSI</sequence>
<proteinExistence type="inferred from homology"/>
<keyword evidence="6 16" id="KW-0378">Hydrolase</keyword>
<gene>
    <name evidence="16" type="ordered locus">Sden_3224</name>
</gene>
<dbReference type="InterPro" id="IPR020084">
    <property type="entry name" value="NUDIX_hydrolase_CS"/>
</dbReference>
<dbReference type="Gene3D" id="3.90.79.10">
    <property type="entry name" value="Nucleoside Triphosphate Pyrophosphohydrolase"/>
    <property type="match status" value="1"/>
</dbReference>
<dbReference type="HOGENOM" id="CLU_062658_6_1_6"/>
<evidence type="ECO:0000256" key="2">
    <source>
        <dbReference type="ARBA" id="ARBA00007482"/>
    </source>
</evidence>
<dbReference type="AlphaFoldDB" id="Q12J76"/>
<dbReference type="NCBIfam" id="NF008003">
    <property type="entry name" value="PRK10729.1"/>
    <property type="match status" value="1"/>
</dbReference>
<evidence type="ECO:0000256" key="8">
    <source>
        <dbReference type="ARBA" id="ARBA00025164"/>
    </source>
</evidence>
<evidence type="ECO:0000256" key="9">
    <source>
        <dbReference type="ARBA" id="ARBA00030162"/>
    </source>
</evidence>
<dbReference type="InterPro" id="IPR015797">
    <property type="entry name" value="NUDIX_hydrolase-like_dom_sf"/>
</dbReference>
<evidence type="ECO:0000313" key="17">
    <source>
        <dbReference type="Proteomes" id="UP000001982"/>
    </source>
</evidence>
<dbReference type="PROSITE" id="PS00893">
    <property type="entry name" value="NUDIX_BOX"/>
    <property type="match status" value="1"/>
</dbReference>
<dbReference type="InterPro" id="IPR004385">
    <property type="entry name" value="NDP_pyrophosphatase"/>
</dbReference>
<evidence type="ECO:0000256" key="10">
    <source>
        <dbReference type="ARBA" id="ARBA00030308"/>
    </source>
</evidence>
<dbReference type="GO" id="GO:0019693">
    <property type="term" value="P:ribose phosphate metabolic process"/>
    <property type="evidence" value="ECO:0007669"/>
    <property type="project" value="TreeGrafter"/>
</dbReference>
<evidence type="ECO:0000259" key="15">
    <source>
        <dbReference type="PROSITE" id="PS51462"/>
    </source>
</evidence>
<dbReference type="STRING" id="318161.Sden_3224"/>
<dbReference type="KEGG" id="sdn:Sden_3224"/>
<dbReference type="Proteomes" id="UP000001982">
    <property type="component" value="Chromosome"/>
</dbReference>
<dbReference type="EC" id="3.6.1.13" evidence="3"/>
<comment type="function">
    <text evidence="8">Acts on ADP-mannose and ADP-glucose as well as ADP-ribose. Prevents glycogen biosynthesis. The reaction catalyzed by this enzyme is a limiting step of the gluconeogenic process.</text>
</comment>
<dbReference type="InterPro" id="IPR000086">
    <property type="entry name" value="NUDIX_hydrolase_dom"/>
</dbReference>
<evidence type="ECO:0000256" key="5">
    <source>
        <dbReference type="ARBA" id="ARBA00022723"/>
    </source>
</evidence>
<dbReference type="PANTHER" id="PTHR11839:SF5">
    <property type="entry name" value="ADP-RIBOSE PYROPHOSPHATASE"/>
    <property type="match status" value="1"/>
</dbReference>
<evidence type="ECO:0000313" key="16">
    <source>
        <dbReference type="EMBL" id="ABE56500.1"/>
    </source>
</evidence>
<dbReference type="eggNOG" id="COG0494">
    <property type="taxonomic scope" value="Bacteria"/>
</dbReference>
<comment type="similarity">
    <text evidence="2">Belongs to the Nudix hydrolase family. NudF subfamily.</text>
</comment>
<keyword evidence="7 13" id="KW-0460">Magnesium</keyword>
<dbReference type="SUPFAM" id="SSF55811">
    <property type="entry name" value="Nudix"/>
    <property type="match status" value="1"/>
</dbReference>
<evidence type="ECO:0000256" key="14">
    <source>
        <dbReference type="PIRSR" id="PIRSR604385-3"/>
    </source>
</evidence>
<dbReference type="RefSeq" id="WP_011497645.1">
    <property type="nucleotide sequence ID" value="NC_007954.1"/>
</dbReference>
<keyword evidence="5 13" id="KW-0479">Metal-binding</keyword>
<keyword evidence="17" id="KW-1185">Reference proteome</keyword>
<dbReference type="OrthoDB" id="5292471at2"/>
<reference evidence="16 17" key="1">
    <citation type="submission" date="2006-03" db="EMBL/GenBank/DDBJ databases">
        <title>Complete sequence of Shewanella denitrificans OS217.</title>
        <authorList>
            <consortium name="US DOE Joint Genome Institute"/>
            <person name="Copeland A."/>
            <person name="Lucas S."/>
            <person name="Lapidus A."/>
            <person name="Barry K."/>
            <person name="Detter J.C."/>
            <person name="Glavina del Rio T."/>
            <person name="Hammon N."/>
            <person name="Israni S."/>
            <person name="Dalin E."/>
            <person name="Tice H."/>
            <person name="Pitluck S."/>
            <person name="Brettin T."/>
            <person name="Bruce D."/>
            <person name="Han C."/>
            <person name="Tapia R."/>
            <person name="Gilna P."/>
            <person name="Kiss H."/>
            <person name="Schmutz J."/>
            <person name="Larimer F."/>
            <person name="Land M."/>
            <person name="Hauser L."/>
            <person name="Kyrpides N."/>
            <person name="Lykidis A."/>
            <person name="Richardson P."/>
        </authorList>
    </citation>
    <scope>NUCLEOTIDE SEQUENCE [LARGE SCALE GENOMIC DNA]</scope>
    <source>
        <strain evidence="17">OS217 / ATCC BAA-1090 / DSM 15013</strain>
    </source>
</reference>
<organism evidence="16 17">
    <name type="scientific">Shewanella denitrificans (strain OS217 / ATCC BAA-1090 / DSM 15013)</name>
    <dbReference type="NCBI Taxonomy" id="318161"/>
    <lineage>
        <taxon>Bacteria</taxon>
        <taxon>Pseudomonadati</taxon>
        <taxon>Pseudomonadota</taxon>
        <taxon>Gammaproteobacteria</taxon>
        <taxon>Alteromonadales</taxon>
        <taxon>Shewanellaceae</taxon>
        <taxon>Shewanella</taxon>
    </lineage>
</organism>
<dbReference type="CDD" id="cd24155">
    <property type="entry name" value="NUDIX_ADPRase"/>
    <property type="match status" value="1"/>
</dbReference>
<feature type="short sequence motif" description="Nudix box" evidence="14">
    <location>
        <begin position="97"/>
        <end position="119"/>
    </location>
</feature>